<protein>
    <submittedName>
        <fullName evidence="7">Sigma-70 family RNA polymerase sigma factor</fullName>
    </submittedName>
</protein>
<dbReference type="InterPro" id="IPR036388">
    <property type="entry name" value="WH-like_DNA-bd_sf"/>
</dbReference>
<evidence type="ECO:0000256" key="1">
    <source>
        <dbReference type="ARBA" id="ARBA00010641"/>
    </source>
</evidence>
<dbReference type="InterPro" id="IPR013325">
    <property type="entry name" value="RNA_pol_sigma_r2"/>
</dbReference>
<evidence type="ECO:0000256" key="3">
    <source>
        <dbReference type="ARBA" id="ARBA00023082"/>
    </source>
</evidence>
<dbReference type="InterPro" id="IPR007627">
    <property type="entry name" value="RNA_pol_sigma70_r2"/>
</dbReference>
<dbReference type="PANTHER" id="PTHR43133:SF46">
    <property type="entry name" value="RNA POLYMERASE SIGMA-70 FACTOR ECF SUBFAMILY"/>
    <property type="match status" value="1"/>
</dbReference>
<dbReference type="PANTHER" id="PTHR43133">
    <property type="entry name" value="RNA POLYMERASE ECF-TYPE SIGMA FACTO"/>
    <property type="match status" value="1"/>
</dbReference>
<dbReference type="InterPro" id="IPR013324">
    <property type="entry name" value="RNA_pol_sigma_r3/r4-like"/>
</dbReference>
<dbReference type="Gene3D" id="1.10.10.10">
    <property type="entry name" value="Winged helix-like DNA-binding domain superfamily/Winged helix DNA-binding domain"/>
    <property type="match status" value="1"/>
</dbReference>
<evidence type="ECO:0000256" key="2">
    <source>
        <dbReference type="ARBA" id="ARBA00023015"/>
    </source>
</evidence>
<dbReference type="InterPro" id="IPR013249">
    <property type="entry name" value="RNA_pol_sigma70_r4_t2"/>
</dbReference>
<dbReference type="Gene3D" id="1.10.1740.10">
    <property type="match status" value="1"/>
</dbReference>
<gene>
    <name evidence="7" type="ORF">WJU22_20270</name>
</gene>
<organism evidence="7 8">
    <name type="scientific">Chitinophaga caseinilytica</name>
    <dbReference type="NCBI Taxonomy" id="2267521"/>
    <lineage>
        <taxon>Bacteria</taxon>
        <taxon>Pseudomonadati</taxon>
        <taxon>Bacteroidota</taxon>
        <taxon>Chitinophagia</taxon>
        <taxon>Chitinophagales</taxon>
        <taxon>Chitinophagaceae</taxon>
        <taxon>Chitinophaga</taxon>
    </lineage>
</organism>
<keyword evidence="8" id="KW-1185">Reference proteome</keyword>
<dbReference type="NCBIfam" id="TIGR02937">
    <property type="entry name" value="sigma70-ECF"/>
    <property type="match status" value="1"/>
</dbReference>
<sequence length="178" mass="21184">MTFADQPNDLLQLLRKGDAAAFEYIYTAFRKWLWVAALGILENEAEAEEIVQEFFLDYWQKEMQREFTDLRHLKGFLYVSIRNRCFNRLERNKVMRKRQAQLPMPGMVEANDRIAEKELQERLKTAIGKLPEMRGKVFLMGYILQRSRREIARALRISEESVKKHMTLALRDLRGMLK</sequence>
<dbReference type="InterPro" id="IPR039425">
    <property type="entry name" value="RNA_pol_sigma-70-like"/>
</dbReference>
<dbReference type="SUPFAM" id="SSF88659">
    <property type="entry name" value="Sigma3 and sigma4 domains of RNA polymerase sigma factors"/>
    <property type="match status" value="1"/>
</dbReference>
<evidence type="ECO:0000313" key="7">
    <source>
        <dbReference type="EMBL" id="WZN45238.1"/>
    </source>
</evidence>
<proteinExistence type="inferred from homology"/>
<feature type="domain" description="RNA polymerase sigma-70 region 2" evidence="5">
    <location>
        <begin position="25"/>
        <end position="93"/>
    </location>
</feature>
<dbReference type="SUPFAM" id="SSF88946">
    <property type="entry name" value="Sigma2 domain of RNA polymerase sigma factors"/>
    <property type="match status" value="1"/>
</dbReference>
<name>A0ABZ2YZC1_9BACT</name>
<comment type="similarity">
    <text evidence="1">Belongs to the sigma-70 factor family. ECF subfamily.</text>
</comment>
<reference evidence="7 8" key="1">
    <citation type="submission" date="2024-03" db="EMBL/GenBank/DDBJ databases">
        <title>Chitinophaga caseinilytica sp. nov., a casein hydrolysing bacterium isolated from forest soil.</title>
        <authorList>
            <person name="Lee D.S."/>
            <person name="Han D.M."/>
            <person name="Baek J.H."/>
            <person name="Choi D.G."/>
            <person name="Jeon J.H."/>
            <person name="Jeon C.O."/>
        </authorList>
    </citation>
    <scope>NUCLEOTIDE SEQUENCE [LARGE SCALE GENOMIC DNA]</scope>
    <source>
        <strain evidence="7 8">KACC 19118</strain>
    </source>
</reference>
<dbReference type="Pfam" id="PF04542">
    <property type="entry name" value="Sigma70_r2"/>
    <property type="match status" value="1"/>
</dbReference>
<keyword evidence="2" id="KW-0805">Transcription regulation</keyword>
<dbReference type="EMBL" id="CP150096">
    <property type="protein sequence ID" value="WZN45238.1"/>
    <property type="molecule type" value="Genomic_DNA"/>
</dbReference>
<accession>A0ABZ2YZC1</accession>
<dbReference type="Pfam" id="PF08281">
    <property type="entry name" value="Sigma70_r4_2"/>
    <property type="match status" value="1"/>
</dbReference>
<keyword evidence="3" id="KW-0731">Sigma factor</keyword>
<feature type="domain" description="RNA polymerase sigma factor 70 region 4 type 2" evidence="6">
    <location>
        <begin position="121"/>
        <end position="173"/>
    </location>
</feature>
<evidence type="ECO:0000259" key="5">
    <source>
        <dbReference type="Pfam" id="PF04542"/>
    </source>
</evidence>
<keyword evidence="4" id="KW-0804">Transcription</keyword>
<dbReference type="RefSeq" id="WP_341839992.1">
    <property type="nucleotide sequence ID" value="NZ_CP149792.1"/>
</dbReference>
<dbReference type="InterPro" id="IPR014284">
    <property type="entry name" value="RNA_pol_sigma-70_dom"/>
</dbReference>
<dbReference type="Proteomes" id="UP001449657">
    <property type="component" value="Chromosome"/>
</dbReference>
<evidence type="ECO:0000259" key="6">
    <source>
        <dbReference type="Pfam" id="PF08281"/>
    </source>
</evidence>
<evidence type="ECO:0000313" key="8">
    <source>
        <dbReference type="Proteomes" id="UP001449657"/>
    </source>
</evidence>
<evidence type="ECO:0000256" key="4">
    <source>
        <dbReference type="ARBA" id="ARBA00023163"/>
    </source>
</evidence>